<reference evidence="1 2" key="1">
    <citation type="submission" date="2019-09" db="EMBL/GenBank/DDBJ databases">
        <title>Genome sequence of Hymenobacter sp. M3.</title>
        <authorList>
            <person name="Srinivasan S."/>
        </authorList>
    </citation>
    <scope>NUCLEOTIDE SEQUENCE [LARGE SCALE GENOMIC DNA]</scope>
    <source>
        <strain evidence="1 2">M3</strain>
    </source>
</reference>
<name>A0A7L4ZS21_9BACT</name>
<dbReference type="Proteomes" id="UP000326380">
    <property type="component" value="Unassembled WGS sequence"/>
</dbReference>
<protein>
    <submittedName>
        <fullName evidence="1">Uncharacterized protein</fullName>
    </submittedName>
</protein>
<dbReference type="EMBL" id="VTWU01000006">
    <property type="protein sequence ID" value="KAA9327612.1"/>
    <property type="molecule type" value="Genomic_DNA"/>
</dbReference>
<gene>
    <name evidence="1" type="ORF">F0P96_16670</name>
</gene>
<dbReference type="PROSITE" id="PS51257">
    <property type="entry name" value="PROKAR_LIPOPROTEIN"/>
    <property type="match status" value="1"/>
</dbReference>
<dbReference type="AlphaFoldDB" id="A0A7L4ZS21"/>
<organism evidence="1 2">
    <name type="scientific">Hymenobacter busanensis</name>
    <dbReference type="NCBI Taxonomy" id="2607656"/>
    <lineage>
        <taxon>Bacteria</taxon>
        <taxon>Pseudomonadati</taxon>
        <taxon>Bacteroidota</taxon>
        <taxon>Cytophagia</taxon>
        <taxon>Cytophagales</taxon>
        <taxon>Hymenobacteraceae</taxon>
        <taxon>Hymenobacter</taxon>
    </lineage>
</organism>
<proteinExistence type="predicted"/>
<evidence type="ECO:0000313" key="1">
    <source>
        <dbReference type="EMBL" id="KAA9327612.1"/>
    </source>
</evidence>
<comment type="caution">
    <text evidence="1">The sequence shown here is derived from an EMBL/GenBank/DDBJ whole genome shotgun (WGS) entry which is preliminary data.</text>
</comment>
<evidence type="ECO:0000313" key="2">
    <source>
        <dbReference type="Proteomes" id="UP000326380"/>
    </source>
</evidence>
<keyword evidence="2" id="KW-1185">Reference proteome</keyword>
<sequence>MKALLLVLPAALGLAACHKSSVEPETTFPAITAAFDQEFALHHRQQAQLPTAATPEVTVQMTELGYSYCPKDVYCVAPSMAWPTLAITDAQGRIQQLQLPRNAARPNYPSWLDTASVQANGRRYLLTYSRWEVERQLASQEMPLKKDFVLWFRLSRTNP</sequence>
<accession>A0A7L4ZS21</accession>
<dbReference type="RefSeq" id="WP_151080059.1">
    <property type="nucleotide sequence ID" value="NZ_CP047647.1"/>
</dbReference>